<name>A0A316Z9W5_9BASI</name>
<evidence type="ECO:0000256" key="1">
    <source>
        <dbReference type="SAM" id="MobiDB-lite"/>
    </source>
</evidence>
<feature type="region of interest" description="Disordered" evidence="1">
    <location>
        <begin position="83"/>
        <end position="143"/>
    </location>
</feature>
<dbReference type="AlphaFoldDB" id="A0A316Z9W5"/>
<reference evidence="2 3" key="1">
    <citation type="journal article" date="2018" name="Mol. Biol. Evol.">
        <title>Broad Genomic Sampling Reveals a Smut Pathogenic Ancestry of the Fungal Clade Ustilaginomycotina.</title>
        <authorList>
            <person name="Kijpornyongpan T."/>
            <person name="Mondo S.J."/>
            <person name="Barry K."/>
            <person name="Sandor L."/>
            <person name="Lee J."/>
            <person name="Lipzen A."/>
            <person name="Pangilinan J."/>
            <person name="LaButti K."/>
            <person name="Hainaut M."/>
            <person name="Henrissat B."/>
            <person name="Grigoriev I.V."/>
            <person name="Spatafora J.W."/>
            <person name="Aime M.C."/>
        </authorList>
    </citation>
    <scope>NUCLEOTIDE SEQUENCE [LARGE SCALE GENOMIC DNA]</scope>
    <source>
        <strain evidence="2 3">MCA 4186</strain>
    </source>
</reference>
<feature type="compositionally biased region" description="Low complexity" evidence="1">
    <location>
        <begin position="654"/>
        <end position="668"/>
    </location>
</feature>
<gene>
    <name evidence="2" type="ORF">FA09DRAFT_338355</name>
</gene>
<feature type="compositionally biased region" description="Low complexity" evidence="1">
    <location>
        <begin position="32"/>
        <end position="56"/>
    </location>
</feature>
<evidence type="ECO:0000313" key="3">
    <source>
        <dbReference type="Proteomes" id="UP000245946"/>
    </source>
</evidence>
<keyword evidence="3" id="KW-1185">Reference proteome</keyword>
<proteinExistence type="predicted"/>
<feature type="compositionally biased region" description="Low complexity" evidence="1">
    <location>
        <begin position="157"/>
        <end position="168"/>
    </location>
</feature>
<feature type="compositionally biased region" description="Acidic residues" evidence="1">
    <location>
        <begin position="785"/>
        <end position="798"/>
    </location>
</feature>
<dbReference type="RefSeq" id="XP_025598769.1">
    <property type="nucleotide sequence ID" value="XM_025744095.1"/>
</dbReference>
<feature type="region of interest" description="Disordered" evidence="1">
    <location>
        <begin position="559"/>
        <end position="583"/>
    </location>
</feature>
<feature type="compositionally biased region" description="Basic residues" evidence="1">
    <location>
        <begin position="465"/>
        <end position="480"/>
    </location>
</feature>
<feature type="compositionally biased region" description="Low complexity" evidence="1">
    <location>
        <begin position="862"/>
        <end position="874"/>
    </location>
</feature>
<protein>
    <submittedName>
        <fullName evidence="2">Uncharacterized protein</fullName>
    </submittedName>
</protein>
<feature type="region of interest" description="Disordered" evidence="1">
    <location>
        <begin position="419"/>
        <end position="516"/>
    </location>
</feature>
<feature type="compositionally biased region" description="Basic and acidic residues" evidence="1">
    <location>
        <begin position="739"/>
        <end position="749"/>
    </location>
</feature>
<accession>A0A316Z9W5</accession>
<feature type="compositionally biased region" description="Low complexity" evidence="1">
    <location>
        <begin position="178"/>
        <end position="217"/>
    </location>
</feature>
<feature type="compositionally biased region" description="Low complexity" evidence="1">
    <location>
        <begin position="920"/>
        <end position="935"/>
    </location>
</feature>
<feature type="compositionally biased region" description="Polar residues" evidence="1">
    <location>
        <begin position="218"/>
        <end position="230"/>
    </location>
</feature>
<feature type="compositionally biased region" description="Basic and acidic residues" evidence="1">
    <location>
        <begin position="562"/>
        <end position="583"/>
    </location>
</feature>
<feature type="region of interest" description="Disordered" evidence="1">
    <location>
        <begin position="308"/>
        <end position="404"/>
    </location>
</feature>
<feature type="compositionally biased region" description="Basic and acidic residues" evidence="1">
    <location>
        <begin position="259"/>
        <end position="268"/>
    </location>
</feature>
<dbReference type="EMBL" id="KZ819291">
    <property type="protein sequence ID" value="PWN98490.1"/>
    <property type="molecule type" value="Genomic_DNA"/>
</dbReference>
<feature type="compositionally biased region" description="Low complexity" evidence="1">
    <location>
        <begin position="825"/>
        <end position="839"/>
    </location>
</feature>
<feature type="compositionally biased region" description="Basic residues" evidence="1">
    <location>
        <begin position="90"/>
        <end position="100"/>
    </location>
</feature>
<feature type="compositionally biased region" description="Polar residues" evidence="1">
    <location>
        <begin position="885"/>
        <end position="896"/>
    </location>
</feature>
<feature type="compositionally biased region" description="Low complexity" evidence="1">
    <location>
        <begin position="16"/>
        <end position="25"/>
    </location>
</feature>
<evidence type="ECO:0000313" key="2">
    <source>
        <dbReference type="EMBL" id="PWN98490.1"/>
    </source>
</evidence>
<feature type="compositionally biased region" description="Low complexity" evidence="1">
    <location>
        <begin position="489"/>
        <end position="510"/>
    </location>
</feature>
<feature type="compositionally biased region" description="Low complexity" evidence="1">
    <location>
        <begin position="231"/>
        <end position="240"/>
    </location>
</feature>
<feature type="region of interest" description="Disordered" evidence="1">
    <location>
        <begin position="614"/>
        <end position="955"/>
    </location>
</feature>
<dbReference type="GeneID" id="37271639"/>
<feature type="compositionally biased region" description="Low complexity" evidence="1">
    <location>
        <begin position="357"/>
        <end position="371"/>
    </location>
</feature>
<feature type="region of interest" description="Disordered" evidence="1">
    <location>
        <begin position="157"/>
        <end position="268"/>
    </location>
</feature>
<organism evidence="2 3">
    <name type="scientific">Tilletiopsis washingtonensis</name>
    <dbReference type="NCBI Taxonomy" id="58919"/>
    <lineage>
        <taxon>Eukaryota</taxon>
        <taxon>Fungi</taxon>
        <taxon>Dikarya</taxon>
        <taxon>Basidiomycota</taxon>
        <taxon>Ustilaginomycotina</taxon>
        <taxon>Exobasidiomycetes</taxon>
        <taxon>Entylomatales</taxon>
        <taxon>Entylomatales incertae sedis</taxon>
        <taxon>Tilletiopsis</taxon>
    </lineage>
</organism>
<dbReference type="Proteomes" id="UP000245946">
    <property type="component" value="Unassembled WGS sequence"/>
</dbReference>
<feature type="region of interest" description="Disordered" evidence="1">
    <location>
        <begin position="1"/>
        <end position="67"/>
    </location>
</feature>
<sequence length="955" mass="98773">MGIPPSLSWAVPPPSDEAAAAAASPQRDRAPSEALASPGPAAGPASAPAHSGPSSSRGVGVNEPPAVGAPLTAAAIMRQRAAELGERKVVRPRTKPKSGKPRRELVLTRAPSTSKVAAASPRTPVAAPSTPRQVQQAPAPTAGAHLSFPISKFVGQAAADTAAAKRNAPTQIPPVAPSPASREASSPGTGPQPQSISPGPSLASAPTQAAAPSPTRSMAGQASTTSHQPCSSPSAAAHASRPFETSDIVAAPRKGKKRSPLDKLSAKKQRELRAAVLALQESLRRVAAPLVSFYGSLAPTTVQAAQVLDAEDDVEDPASPAPAELAQADAECETTAASASLPSDQPVARPRRARTLSDMSISTTSSDMSISDESGDLSSDAASPSLPGHTSHASQETWLPRIDSPASSARLVGIRTVCHSPSAHGDAPLPSIEAGPSAITEGLAARSESRGSTASAAEPADPVRRRQIVTRPSSKKRNNKRLTSVAREASVGSSTSACATTATTAGQAGTRKSLEAQTIITGPADLEADALRSDAYKNQARELQTALERIADLEQQLAASNRAREAAEQARQDQDSELSQKLRSSETVLGRYQHAWGGLASLAAERLKVMQGGMSTATGEQPTTEHAEEQAADGPCEAASPASSDVPLATRTQSSAAAVQAHSAARASPELEPRPPLAKHQAAPERESAPAQQQQPKVARGRKRASSQKQAKAPTAEVLRIVAPFSSRASAHKALQRIQRQDLDNHAIDAELAPSSSKRSAADSEDEEDAPRPAAKRRSVIQASEDSDSEQELTDLDGDPERRSASAAASEAVHDEDSRGLVYQRDAAAAASRAGDAAAPVRRIKLKLRPSDQSLHGSPGEAAGTASHASSSASPVFKPLLLGQEQDSALSTSTKALGTKKRKRVSMGDAEQDEREEAVRSGAAPSSSSMRSAPVQPLEQERGARVRPLFSSPPR</sequence>